<protein>
    <submittedName>
        <fullName evidence="1">Nucleotidyl transferase AbiEii/AbiGii toxin family protein</fullName>
    </submittedName>
</protein>
<gene>
    <name evidence="1" type="ORF">ABWK59_02000</name>
</gene>
<sequence length="417" mass="45601">MDDIRTGLHAGTVPRSVRPAHLPGLGLPVTLRPVDDARATQAAVFDPSLKQHRNAFRAADPRFTDPGLSTAWYAARRHAMDLLLAAVADSPWAGHLVLRGSVVLRAWYGEAAREPGDLDFVVVQQDWRVEEDHTADLLDGIASAAEAASRGSVRFRAAEAVSEEIWTYERVPGRRLVLPWHADGVPGGAVQLDFVFNEPLRVTPEPVHLPALDGPGARLAAATRELSLAWKLMWLVTDMHPQGKDLYDALLLAESTPLRYRVLRDVFADGEAHYAEHPVDADTITALAARLAQGRQHFEREYPQLAAATADALPRLAAALAPTFAEVDPGQLGPWWTEGWIERLRPVHADGGLEAVQAQLVHSGASFRLAHRLTQMLLGAAAPDGTALAEAMLGCPAWSYWAERVRERQVTVGWLLE</sequence>
<dbReference type="KEGG" id="kcm:ABWK59_02000"/>
<proteinExistence type="predicted"/>
<dbReference type="GO" id="GO:0016740">
    <property type="term" value="F:transferase activity"/>
    <property type="evidence" value="ECO:0007669"/>
    <property type="project" value="UniProtKB-KW"/>
</dbReference>
<evidence type="ECO:0000313" key="1">
    <source>
        <dbReference type="EMBL" id="XCM77793.1"/>
    </source>
</evidence>
<dbReference type="Pfam" id="PF08843">
    <property type="entry name" value="AbiEii"/>
    <property type="match status" value="1"/>
</dbReference>
<name>A0AAU8JRM3_9ACTN</name>
<dbReference type="RefSeq" id="WP_354637494.1">
    <property type="nucleotide sequence ID" value="NZ_CP159872.1"/>
</dbReference>
<reference evidence="1" key="1">
    <citation type="submission" date="2024-06" db="EMBL/GenBank/DDBJ databases">
        <title>The genome sequences of Kitasatospora sp. strain HUAS MG31.</title>
        <authorList>
            <person name="Mo P."/>
        </authorList>
    </citation>
    <scope>NUCLEOTIDE SEQUENCE</scope>
    <source>
        <strain evidence="1">HUAS MG31</strain>
    </source>
</reference>
<dbReference type="AlphaFoldDB" id="A0AAU8JRM3"/>
<dbReference type="EMBL" id="CP159872">
    <property type="protein sequence ID" value="XCM77793.1"/>
    <property type="molecule type" value="Genomic_DNA"/>
</dbReference>
<organism evidence="1">
    <name type="scientific">Kitasatospora camelliae</name>
    <dbReference type="NCBI Taxonomy" id="3156397"/>
    <lineage>
        <taxon>Bacteria</taxon>
        <taxon>Bacillati</taxon>
        <taxon>Actinomycetota</taxon>
        <taxon>Actinomycetes</taxon>
        <taxon>Kitasatosporales</taxon>
        <taxon>Streptomycetaceae</taxon>
        <taxon>Kitasatospora</taxon>
    </lineage>
</organism>
<accession>A0AAU8JRM3</accession>
<dbReference type="InterPro" id="IPR014942">
    <property type="entry name" value="AbiEii"/>
</dbReference>
<keyword evidence="1" id="KW-0808">Transferase</keyword>